<organism evidence="3 4">
    <name type="scientific">Candidatus Shapirobacteria bacterium CG06_land_8_20_14_3_00_40_12</name>
    <dbReference type="NCBI Taxonomy" id="1974881"/>
    <lineage>
        <taxon>Bacteria</taxon>
        <taxon>Candidatus Shapironibacteriota</taxon>
    </lineage>
</organism>
<keyword evidence="2" id="KW-0472">Membrane</keyword>
<name>A0A2M7ATB4_9BACT</name>
<dbReference type="Proteomes" id="UP000231407">
    <property type="component" value="Unassembled WGS sequence"/>
</dbReference>
<dbReference type="AlphaFoldDB" id="A0A2M7ATB4"/>
<dbReference type="InterPro" id="IPR005754">
    <property type="entry name" value="Sortase"/>
</dbReference>
<comment type="caution">
    <text evidence="3">The sequence shown here is derived from an EMBL/GenBank/DDBJ whole genome shotgun (WGS) entry which is preliminary data.</text>
</comment>
<evidence type="ECO:0000256" key="2">
    <source>
        <dbReference type="SAM" id="Phobius"/>
    </source>
</evidence>
<dbReference type="InterPro" id="IPR023365">
    <property type="entry name" value="Sortase_dom-sf"/>
</dbReference>
<evidence type="ECO:0008006" key="5">
    <source>
        <dbReference type="Google" id="ProtNLM"/>
    </source>
</evidence>
<accession>A0A2M7ATB4</accession>
<dbReference type="EMBL" id="PEWA01000002">
    <property type="protein sequence ID" value="PIU73838.1"/>
    <property type="molecule type" value="Genomic_DNA"/>
</dbReference>
<evidence type="ECO:0000313" key="4">
    <source>
        <dbReference type="Proteomes" id="UP000231407"/>
    </source>
</evidence>
<keyword evidence="2" id="KW-0812">Transmembrane</keyword>
<evidence type="ECO:0000313" key="3">
    <source>
        <dbReference type="EMBL" id="PIU73838.1"/>
    </source>
</evidence>
<dbReference type="NCBIfam" id="TIGR01076">
    <property type="entry name" value="sortase_fam"/>
    <property type="match status" value="1"/>
</dbReference>
<protein>
    <recommendedName>
        <fullName evidence="5">Sortase</fullName>
    </recommendedName>
</protein>
<dbReference type="Pfam" id="PF04203">
    <property type="entry name" value="Sortase"/>
    <property type="match status" value="1"/>
</dbReference>
<sequence>MLDFFRAVPKKRKVIIRRSYGIIFRNPAPTQRIIFYFANLVLGLSLGYLIFLYYPLLDAIYRYKTAKPETKTEVIDTQLQNTDKYMIQIPKIMAISEIVAGISPYDQSEYKKVLKNDVVAQAKGSYPPGSGKGKTNYIFAHSTRQGLDMVAKNAVFYLLGELQAGDKIFISYGGNDFTYRVMRKMIVSAKEISYLNYSDPERETLILQTCWPIGTDWQRLIVLAELI</sequence>
<keyword evidence="1" id="KW-0378">Hydrolase</keyword>
<keyword evidence="2" id="KW-1133">Transmembrane helix</keyword>
<reference evidence="4" key="1">
    <citation type="submission" date="2017-09" db="EMBL/GenBank/DDBJ databases">
        <title>Depth-based differentiation of microbial function through sediment-hosted aquifers and enrichment of novel symbionts in the deep terrestrial subsurface.</title>
        <authorList>
            <person name="Probst A.J."/>
            <person name="Ladd B."/>
            <person name="Jarett J.K."/>
            <person name="Geller-Mcgrath D.E."/>
            <person name="Sieber C.M.K."/>
            <person name="Emerson J.B."/>
            <person name="Anantharaman K."/>
            <person name="Thomas B.C."/>
            <person name="Malmstrom R."/>
            <person name="Stieglmeier M."/>
            <person name="Klingl A."/>
            <person name="Woyke T."/>
            <person name="Ryan C.M."/>
            <person name="Banfield J.F."/>
        </authorList>
    </citation>
    <scope>NUCLEOTIDE SEQUENCE [LARGE SCALE GENOMIC DNA]</scope>
</reference>
<feature type="transmembrane region" description="Helical" evidence="2">
    <location>
        <begin position="33"/>
        <end position="54"/>
    </location>
</feature>
<dbReference type="GO" id="GO:0016787">
    <property type="term" value="F:hydrolase activity"/>
    <property type="evidence" value="ECO:0007669"/>
    <property type="project" value="UniProtKB-KW"/>
</dbReference>
<proteinExistence type="predicted"/>
<dbReference type="SUPFAM" id="SSF63817">
    <property type="entry name" value="Sortase"/>
    <property type="match status" value="1"/>
</dbReference>
<gene>
    <name evidence="3" type="ORF">COS78_00100</name>
</gene>
<evidence type="ECO:0000256" key="1">
    <source>
        <dbReference type="ARBA" id="ARBA00022801"/>
    </source>
</evidence>
<dbReference type="Gene3D" id="2.40.260.10">
    <property type="entry name" value="Sortase"/>
    <property type="match status" value="1"/>
</dbReference>